<name>A0A1X1FVP4_STROR</name>
<proteinExistence type="predicted"/>
<evidence type="ECO:0000313" key="3">
    <source>
        <dbReference type="Proteomes" id="UP000193633"/>
    </source>
</evidence>
<evidence type="ECO:0000313" key="2">
    <source>
        <dbReference type="EMBL" id="ORO38412.1"/>
    </source>
</evidence>
<dbReference type="AlphaFoldDB" id="A0A1X1FVP4"/>
<keyword evidence="1" id="KW-0812">Transmembrane</keyword>
<gene>
    <name evidence="2" type="ORF">B7728_08460</name>
</gene>
<comment type="caution">
    <text evidence="2">The sequence shown here is derived from an EMBL/GenBank/DDBJ whole genome shotgun (WGS) entry which is preliminary data.</text>
</comment>
<sequence length="83" mass="9817">MKTRQFIFFTQLFGRVQLLKIIWLVPVEFEQILDVYTLIFVSSTYRVYFIIFFLKSAGFSIKKEPFPSPEKNGLLFIILKTDG</sequence>
<dbReference type="EMBL" id="NCUD01000047">
    <property type="protein sequence ID" value="ORO38412.1"/>
    <property type="molecule type" value="Genomic_DNA"/>
</dbReference>
<feature type="transmembrane region" description="Helical" evidence="1">
    <location>
        <begin position="12"/>
        <end position="29"/>
    </location>
</feature>
<feature type="transmembrane region" description="Helical" evidence="1">
    <location>
        <begin position="35"/>
        <end position="54"/>
    </location>
</feature>
<protein>
    <submittedName>
        <fullName evidence="2">Uncharacterized protein</fullName>
    </submittedName>
</protein>
<reference evidence="2 3" key="1">
    <citation type="journal article" date="2016" name="Eur. J. Clin. Microbiol. Infect. Dis.">
        <title>Whole genome sequencing as a tool for phylogenetic analysis of clinical strains of Mitis group streptococci.</title>
        <authorList>
            <person name="Rasmussen L.H."/>
            <person name="Dargis R."/>
            <person name="Hojholt K."/>
            <person name="Christensen J.J."/>
            <person name="Skovgaard O."/>
            <person name="Justesen U.S."/>
            <person name="Rosenvinge F.S."/>
            <person name="Moser C."/>
            <person name="Lukjancenko O."/>
            <person name="Rasmussen S."/>
            <person name="Nielsen X.C."/>
        </authorList>
    </citation>
    <scope>NUCLEOTIDE SEQUENCE [LARGE SCALE GENOMIC DNA]</scope>
    <source>
        <strain evidence="2 3">OD_339823_10</strain>
    </source>
</reference>
<keyword evidence="1" id="KW-1133">Transmembrane helix</keyword>
<keyword evidence="1" id="KW-0472">Membrane</keyword>
<organism evidence="2 3">
    <name type="scientific">Streptococcus oralis subsp. tigurinus</name>
    <dbReference type="NCBI Taxonomy" id="1077464"/>
    <lineage>
        <taxon>Bacteria</taxon>
        <taxon>Bacillati</taxon>
        <taxon>Bacillota</taxon>
        <taxon>Bacilli</taxon>
        <taxon>Lactobacillales</taxon>
        <taxon>Streptococcaceae</taxon>
        <taxon>Streptococcus</taxon>
    </lineage>
</organism>
<dbReference type="Proteomes" id="UP000193633">
    <property type="component" value="Unassembled WGS sequence"/>
</dbReference>
<accession>A0A1X1FVP4</accession>
<evidence type="ECO:0000256" key="1">
    <source>
        <dbReference type="SAM" id="Phobius"/>
    </source>
</evidence>